<dbReference type="PANTHER" id="PTHR37812:SF1">
    <property type="entry name" value="MU-LIKE PROPHAGE FLUMU PROTEIN C"/>
    <property type="match status" value="1"/>
</dbReference>
<name>A0ABS5CB62_9BACL</name>
<organism evidence="1 2">
    <name type="scientific">Paenibacillus lignilyticus</name>
    <dbReference type="NCBI Taxonomy" id="1172615"/>
    <lineage>
        <taxon>Bacteria</taxon>
        <taxon>Bacillati</taxon>
        <taxon>Bacillota</taxon>
        <taxon>Bacilli</taxon>
        <taxon>Bacillales</taxon>
        <taxon>Paenibacillaceae</taxon>
        <taxon>Paenibacillus</taxon>
    </lineage>
</organism>
<comment type="caution">
    <text evidence="1">The sequence shown here is derived from an EMBL/GenBank/DDBJ whole genome shotgun (WGS) entry which is preliminary data.</text>
</comment>
<dbReference type="Proteomes" id="UP000673394">
    <property type="component" value="Unassembled WGS sequence"/>
</dbReference>
<dbReference type="InterPro" id="IPR009057">
    <property type="entry name" value="Homeodomain-like_sf"/>
</dbReference>
<dbReference type="NCBIfam" id="NF040785">
    <property type="entry name" value="CD3324_fam"/>
    <property type="match status" value="1"/>
</dbReference>
<evidence type="ECO:0000313" key="1">
    <source>
        <dbReference type="EMBL" id="MBP3963217.1"/>
    </source>
</evidence>
<dbReference type="PANTHER" id="PTHR37812">
    <property type="entry name" value="MU-LIKE PROPHAGE FLUMU PROTEIN C"/>
    <property type="match status" value="1"/>
</dbReference>
<gene>
    <name evidence="1" type="ORF">I8J30_10940</name>
</gene>
<reference evidence="1 2" key="1">
    <citation type="submission" date="2021-04" db="EMBL/GenBank/DDBJ databases">
        <title>Paenibacillus sp. DLE-14 whole genome sequence.</title>
        <authorList>
            <person name="Ham Y.J."/>
        </authorList>
    </citation>
    <scope>NUCLEOTIDE SEQUENCE [LARGE SCALE GENOMIC DNA]</scope>
    <source>
        <strain evidence="1 2">DLE-14</strain>
    </source>
</reference>
<evidence type="ECO:0008006" key="3">
    <source>
        <dbReference type="Google" id="ProtNLM"/>
    </source>
</evidence>
<accession>A0ABS5CB62</accession>
<dbReference type="EMBL" id="JAGKSP010000003">
    <property type="protein sequence ID" value="MBP3963217.1"/>
    <property type="molecule type" value="Genomic_DNA"/>
</dbReference>
<sequence>MKYVNADIVFPEALLKEIQKYVHGGMVYVPTPEGSRKKWGENSGARRQLSHRNDEIRHKFTNGLSIEQLSDLYCLSYDSIKKIIYSKK</sequence>
<keyword evidence="2" id="KW-1185">Reference proteome</keyword>
<dbReference type="SUPFAM" id="SSF46689">
    <property type="entry name" value="Homeodomain-like"/>
    <property type="match status" value="1"/>
</dbReference>
<protein>
    <recommendedName>
        <fullName evidence="3">Mor transcription activator domain-containing protein</fullName>
    </recommendedName>
</protein>
<dbReference type="RefSeq" id="WP_210658139.1">
    <property type="nucleotide sequence ID" value="NZ_JAGKSP010000003.1"/>
</dbReference>
<evidence type="ECO:0000313" key="2">
    <source>
        <dbReference type="Proteomes" id="UP000673394"/>
    </source>
</evidence>
<proteinExistence type="predicted"/>
<dbReference type="InterPro" id="IPR049739">
    <property type="entry name" value="YraL-like"/>
</dbReference>
<dbReference type="InterPro" id="IPR052411">
    <property type="entry name" value="c-mor_Regulatory_Protein"/>
</dbReference>